<reference evidence="2" key="4">
    <citation type="submission" date="2025-09" db="UniProtKB">
        <authorList>
            <consortium name="Ensembl"/>
        </authorList>
    </citation>
    <scope>IDENTIFICATION</scope>
    <source>
        <strain evidence="2">HNI</strain>
    </source>
</reference>
<dbReference type="Gene3D" id="2.60.40.10">
    <property type="entry name" value="Immunoglobulins"/>
    <property type="match status" value="1"/>
</dbReference>
<evidence type="ECO:0008006" key="4">
    <source>
        <dbReference type="Google" id="ProtNLM"/>
    </source>
</evidence>
<proteinExistence type="predicted"/>
<dbReference type="InterPro" id="IPR036179">
    <property type="entry name" value="Ig-like_dom_sf"/>
</dbReference>
<dbReference type="Ensembl" id="ENSORLT00020019591.1">
    <property type="protein sequence ID" value="ENSORLP00020012414.1"/>
    <property type="gene ID" value="ENSORLG00020013335.1"/>
</dbReference>
<reference evidence="2" key="3">
    <citation type="submission" date="2025-08" db="UniProtKB">
        <authorList>
            <consortium name="Ensembl"/>
        </authorList>
    </citation>
    <scope>IDENTIFICATION</scope>
    <source>
        <strain evidence="2">HNI</strain>
    </source>
</reference>
<evidence type="ECO:0000313" key="2">
    <source>
        <dbReference type="Ensembl" id="ENSORLP00020012414.1"/>
    </source>
</evidence>
<dbReference type="SUPFAM" id="SSF48726">
    <property type="entry name" value="Immunoglobulin"/>
    <property type="match status" value="1"/>
</dbReference>
<dbReference type="Proteomes" id="UP000265180">
    <property type="component" value="Chromosome 10"/>
</dbReference>
<keyword evidence="1" id="KW-0732">Signal</keyword>
<accession>A0A3P9KVE3</accession>
<organism evidence="2 3">
    <name type="scientific">Oryzias latipes</name>
    <name type="common">Japanese rice fish</name>
    <name type="synonym">Japanese killifish</name>
    <dbReference type="NCBI Taxonomy" id="8090"/>
    <lineage>
        <taxon>Eukaryota</taxon>
        <taxon>Metazoa</taxon>
        <taxon>Chordata</taxon>
        <taxon>Craniata</taxon>
        <taxon>Vertebrata</taxon>
        <taxon>Euteleostomi</taxon>
        <taxon>Actinopterygii</taxon>
        <taxon>Neopterygii</taxon>
        <taxon>Teleostei</taxon>
        <taxon>Neoteleostei</taxon>
        <taxon>Acanthomorphata</taxon>
        <taxon>Ovalentaria</taxon>
        <taxon>Atherinomorphae</taxon>
        <taxon>Beloniformes</taxon>
        <taxon>Adrianichthyidae</taxon>
        <taxon>Oryziinae</taxon>
        <taxon>Oryzias</taxon>
    </lineage>
</organism>
<reference evidence="2 3" key="2">
    <citation type="submission" date="2017-04" db="EMBL/GenBank/DDBJ databases">
        <title>CpG methylation of centromeres and impact of large insertions on vertebrate speciation.</title>
        <authorList>
            <person name="Ichikawa K."/>
            <person name="Yoshimura J."/>
            <person name="Morishita S."/>
        </authorList>
    </citation>
    <scope>NUCLEOTIDE SEQUENCE</scope>
    <source>
        <strain evidence="2 3">HNI</strain>
    </source>
</reference>
<evidence type="ECO:0000256" key="1">
    <source>
        <dbReference type="SAM" id="SignalP"/>
    </source>
</evidence>
<protein>
    <recommendedName>
        <fullName evidence="4">Immunoglobulin V-set domain-containing protein</fullName>
    </recommendedName>
</protein>
<dbReference type="InterPro" id="IPR013783">
    <property type="entry name" value="Ig-like_fold"/>
</dbReference>
<feature type="chain" id="PRO_5018185833" description="Immunoglobulin V-set domain-containing protein" evidence="1">
    <location>
        <begin position="25"/>
        <end position="138"/>
    </location>
</feature>
<evidence type="ECO:0000313" key="3">
    <source>
        <dbReference type="Proteomes" id="UP000265180"/>
    </source>
</evidence>
<name>A0A3P9KVE3_ORYLA</name>
<dbReference type="AlphaFoldDB" id="A0A3P9KVE3"/>
<reference key="1">
    <citation type="journal article" date="2007" name="Nature">
        <title>The medaka draft genome and insights into vertebrate genome evolution.</title>
        <authorList>
            <person name="Kasahara M."/>
            <person name="Naruse K."/>
            <person name="Sasaki S."/>
            <person name="Nakatani Y."/>
            <person name="Qu W."/>
            <person name="Ahsan B."/>
            <person name="Yamada T."/>
            <person name="Nagayasu Y."/>
            <person name="Doi K."/>
            <person name="Kasai Y."/>
            <person name="Jindo T."/>
            <person name="Kobayashi D."/>
            <person name="Shimada A."/>
            <person name="Toyoda A."/>
            <person name="Kuroki Y."/>
            <person name="Fujiyama A."/>
            <person name="Sasaki T."/>
            <person name="Shimizu A."/>
            <person name="Asakawa S."/>
            <person name="Shimizu N."/>
            <person name="Hashimoto S."/>
            <person name="Yang J."/>
            <person name="Lee Y."/>
            <person name="Matsushima K."/>
            <person name="Sugano S."/>
            <person name="Sakaizumi M."/>
            <person name="Narita T."/>
            <person name="Ohishi K."/>
            <person name="Haga S."/>
            <person name="Ohta F."/>
            <person name="Nomoto H."/>
            <person name="Nogata K."/>
            <person name="Morishita T."/>
            <person name="Endo T."/>
            <person name="Shin-I T."/>
            <person name="Takeda H."/>
            <person name="Morishita S."/>
            <person name="Kohara Y."/>
        </authorList>
    </citation>
    <scope>NUCLEOTIDE SEQUENCE [LARGE SCALE GENOMIC DNA]</scope>
    <source>
        <strain>Hd-rR</strain>
    </source>
</reference>
<sequence length="138" mass="15493">AVFKCRIFPSVLLIRYFLLTTKRGSVVTHCDGRQNGAQCYGALGGTVSLQLMDDFSGIYRYQLKAKNVNVLSGRNNTPPVIIMKDRSSFIPSNGTFWIHNLSRNDSGEYKLQTFDSNGKQTENCTLQLLVQGKYVFIS</sequence>
<feature type="signal peptide" evidence="1">
    <location>
        <begin position="1"/>
        <end position="24"/>
    </location>
</feature>